<comment type="caution">
    <text evidence="2">The sequence shown here is derived from an EMBL/GenBank/DDBJ whole genome shotgun (WGS) entry which is preliminary data.</text>
</comment>
<dbReference type="Proteomes" id="UP001519460">
    <property type="component" value="Unassembled WGS sequence"/>
</dbReference>
<keyword evidence="3" id="KW-1185">Reference proteome</keyword>
<feature type="region of interest" description="Disordered" evidence="1">
    <location>
        <begin position="1"/>
        <end position="25"/>
    </location>
</feature>
<accession>A0ABD0KH09</accession>
<feature type="compositionally biased region" description="Polar residues" evidence="1">
    <location>
        <begin position="1"/>
        <end position="10"/>
    </location>
</feature>
<evidence type="ECO:0000313" key="3">
    <source>
        <dbReference type="Proteomes" id="UP001519460"/>
    </source>
</evidence>
<dbReference type="AlphaFoldDB" id="A0ABD0KH09"/>
<gene>
    <name evidence="2" type="ORF">BaRGS_00022558</name>
</gene>
<name>A0ABD0KH09_9CAEN</name>
<organism evidence="2 3">
    <name type="scientific">Batillaria attramentaria</name>
    <dbReference type="NCBI Taxonomy" id="370345"/>
    <lineage>
        <taxon>Eukaryota</taxon>
        <taxon>Metazoa</taxon>
        <taxon>Spiralia</taxon>
        <taxon>Lophotrochozoa</taxon>
        <taxon>Mollusca</taxon>
        <taxon>Gastropoda</taxon>
        <taxon>Caenogastropoda</taxon>
        <taxon>Sorbeoconcha</taxon>
        <taxon>Cerithioidea</taxon>
        <taxon>Batillariidae</taxon>
        <taxon>Batillaria</taxon>
    </lineage>
</organism>
<dbReference type="EMBL" id="JACVVK020000182">
    <property type="protein sequence ID" value="KAK7486235.1"/>
    <property type="molecule type" value="Genomic_DNA"/>
</dbReference>
<protein>
    <submittedName>
        <fullName evidence="2">Uncharacterized protein</fullName>
    </submittedName>
</protein>
<evidence type="ECO:0000313" key="2">
    <source>
        <dbReference type="EMBL" id="KAK7486235.1"/>
    </source>
</evidence>
<sequence>MSALSKTTSEGRGVSETPRRHLPQPVIQADRQFMGGFLSKANVQHSLMCHTFQYEWGNTRHSLHVYRGSQTERSPAMHIICRSRCRTGVSERLEFENSPFKQPTRAMSPAYFRNSKNWAITLDVLDVEQNGTRGKYTPLKGSGDVLGDHRSKLYNVQSRIHRSE</sequence>
<proteinExistence type="predicted"/>
<reference evidence="2 3" key="1">
    <citation type="journal article" date="2023" name="Sci. Data">
        <title>Genome assembly of the Korean intertidal mud-creeper Batillaria attramentaria.</title>
        <authorList>
            <person name="Patra A.K."/>
            <person name="Ho P.T."/>
            <person name="Jun S."/>
            <person name="Lee S.J."/>
            <person name="Kim Y."/>
            <person name="Won Y.J."/>
        </authorList>
    </citation>
    <scope>NUCLEOTIDE SEQUENCE [LARGE SCALE GENOMIC DNA]</scope>
    <source>
        <strain evidence="2">Wonlab-2016</strain>
    </source>
</reference>
<evidence type="ECO:0000256" key="1">
    <source>
        <dbReference type="SAM" id="MobiDB-lite"/>
    </source>
</evidence>